<dbReference type="AlphaFoldDB" id="A0A159Z3J9"/>
<feature type="transmembrane region" description="Helical" evidence="6">
    <location>
        <begin position="98"/>
        <end position="130"/>
    </location>
</feature>
<accession>A0A159Z3J9</accession>
<dbReference type="RefSeq" id="WP_066813626.1">
    <property type="nucleotide sequence ID" value="NZ_CP012661.1"/>
</dbReference>
<dbReference type="GO" id="GO:0016020">
    <property type="term" value="C:membrane"/>
    <property type="evidence" value="ECO:0007669"/>
    <property type="project" value="UniProtKB-SubCell"/>
</dbReference>
<feature type="transmembrane region" description="Helical" evidence="6">
    <location>
        <begin position="278"/>
        <end position="297"/>
    </location>
</feature>
<feature type="domain" description="EamA" evidence="7">
    <location>
        <begin position="21"/>
        <end position="153"/>
    </location>
</feature>
<gene>
    <name evidence="8" type="ORF">AKL17_2462</name>
</gene>
<keyword evidence="5 6" id="KW-0472">Membrane</keyword>
<dbReference type="InterPro" id="IPR037185">
    <property type="entry name" value="EmrE-like"/>
</dbReference>
<evidence type="ECO:0000256" key="5">
    <source>
        <dbReference type="ARBA" id="ARBA00023136"/>
    </source>
</evidence>
<keyword evidence="3 6" id="KW-0812">Transmembrane</keyword>
<keyword evidence="9" id="KW-1185">Reference proteome</keyword>
<name>A0A159Z3J9_9RHOB</name>
<dbReference type="PANTHER" id="PTHR22911:SF6">
    <property type="entry name" value="SOLUTE CARRIER FAMILY 35 MEMBER G1"/>
    <property type="match status" value="1"/>
</dbReference>
<comment type="similarity">
    <text evidence="2">Belongs to the drug/metabolite transporter (DMT) superfamily. 10 TMS drug/metabolite exporter (DME) (TC 2.A.7.3) family.</text>
</comment>
<feature type="transmembrane region" description="Helical" evidence="6">
    <location>
        <begin position="20"/>
        <end position="40"/>
    </location>
</feature>
<dbReference type="InterPro" id="IPR000620">
    <property type="entry name" value="EamA_dom"/>
</dbReference>
<feature type="transmembrane region" description="Helical" evidence="6">
    <location>
        <begin position="52"/>
        <end position="71"/>
    </location>
</feature>
<evidence type="ECO:0000256" key="6">
    <source>
        <dbReference type="SAM" id="Phobius"/>
    </source>
</evidence>
<evidence type="ECO:0000313" key="8">
    <source>
        <dbReference type="EMBL" id="AMY69707.1"/>
    </source>
</evidence>
<keyword evidence="4 6" id="KW-1133">Transmembrane helix</keyword>
<organism evidence="8 9">
    <name type="scientific">Frigidibacter mobilis</name>
    <dbReference type="NCBI Taxonomy" id="1335048"/>
    <lineage>
        <taxon>Bacteria</taxon>
        <taxon>Pseudomonadati</taxon>
        <taxon>Pseudomonadota</taxon>
        <taxon>Alphaproteobacteria</taxon>
        <taxon>Rhodobacterales</taxon>
        <taxon>Paracoccaceae</taxon>
        <taxon>Frigidibacter</taxon>
    </lineage>
</organism>
<sequence>MTVTQVEQPAPPRGTQHRPLLAALWMMGAIFGFSAMAVAGREVQGQLDTFEIMIWRSLLGLLLVDAIALALRRQGDLAPRFMGLHLLRNSAHFAGQNLWLYALTLIPLAQLFAVEFSYPIMVALAAPLLLGERLMPVKLLTAAIGFAGILLVARPWGAGGFSPGILAAFGAAIGFAGSAIVTKRLTRKVTTLGILHWLCAIQLVLALVCALWDGQMAWPAPASWLPLVVIGLAGLGAHWCLTTALSLAPASIVTPIDFLRLPLIGVVGMAMYGEPLDIWVFAGGAIIFGANWINLAADARAGRRPVPPALG</sequence>
<dbReference type="KEGG" id="daa:AKL17_2462"/>
<dbReference type="Proteomes" id="UP000076128">
    <property type="component" value="Chromosome"/>
</dbReference>
<dbReference type="Pfam" id="PF00892">
    <property type="entry name" value="EamA"/>
    <property type="match status" value="2"/>
</dbReference>
<proteinExistence type="inferred from homology"/>
<feature type="transmembrane region" description="Helical" evidence="6">
    <location>
        <begin position="137"/>
        <end position="157"/>
    </location>
</feature>
<evidence type="ECO:0000256" key="1">
    <source>
        <dbReference type="ARBA" id="ARBA00004141"/>
    </source>
</evidence>
<dbReference type="SUPFAM" id="SSF103481">
    <property type="entry name" value="Multidrug resistance efflux transporter EmrE"/>
    <property type="match status" value="2"/>
</dbReference>
<feature type="transmembrane region" description="Helical" evidence="6">
    <location>
        <begin position="194"/>
        <end position="212"/>
    </location>
</feature>
<dbReference type="EMBL" id="CP012661">
    <property type="protein sequence ID" value="AMY69707.1"/>
    <property type="molecule type" value="Genomic_DNA"/>
</dbReference>
<feature type="domain" description="EamA" evidence="7">
    <location>
        <begin position="163"/>
        <end position="291"/>
    </location>
</feature>
<dbReference type="OrthoDB" id="9810329at2"/>
<dbReference type="PATRIC" id="fig|1335048.3.peg.2566"/>
<evidence type="ECO:0000256" key="4">
    <source>
        <dbReference type="ARBA" id="ARBA00022989"/>
    </source>
</evidence>
<comment type="subcellular location">
    <subcellularLocation>
        <location evidence="1">Membrane</location>
        <topology evidence="1">Multi-pass membrane protein</topology>
    </subcellularLocation>
</comment>
<evidence type="ECO:0000256" key="2">
    <source>
        <dbReference type="ARBA" id="ARBA00009853"/>
    </source>
</evidence>
<protein>
    <recommendedName>
        <fullName evidence="7">EamA domain-containing protein</fullName>
    </recommendedName>
</protein>
<dbReference type="STRING" id="1335048.AKL17_2462"/>
<evidence type="ECO:0000313" key="9">
    <source>
        <dbReference type="Proteomes" id="UP000076128"/>
    </source>
</evidence>
<dbReference type="PANTHER" id="PTHR22911">
    <property type="entry name" value="ACYL-MALONYL CONDENSING ENZYME-RELATED"/>
    <property type="match status" value="1"/>
</dbReference>
<feature type="transmembrane region" description="Helical" evidence="6">
    <location>
        <begin position="224"/>
        <end position="245"/>
    </location>
</feature>
<evidence type="ECO:0000256" key="3">
    <source>
        <dbReference type="ARBA" id="ARBA00022692"/>
    </source>
</evidence>
<evidence type="ECO:0000259" key="7">
    <source>
        <dbReference type="Pfam" id="PF00892"/>
    </source>
</evidence>
<reference evidence="8 9" key="1">
    <citation type="submission" date="2015-09" db="EMBL/GenBank/DDBJ databases">
        <title>Complete genome sequence of Defluviimonas alba cai42t isolated from an oilfield in Xinjiang.</title>
        <authorList>
            <person name="Geng S."/>
            <person name="Pan X."/>
            <person name="Wu X."/>
        </authorList>
    </citation>
    <scope>NUCLEOTIDE SEQUENCE [LARGE SCALE GENOMIC DNA]</scope>
    <source>
        <strain evidence="9">cai42</strain>
    </source>
</reference>
<feature type="transmembrane region" description="Helical" evidence="6">
    <location>
        <begin position="163"/>
        <end position="182"/>
    </location>
</feature>